<keyword evidence="1" id="KW-0547">Nucleotide-binding</keyword>
<reference evidence="4 5" key="1">
    <citation type="submission" date="2024-10" db="EMBL/GenBank/DDBJ databases">
        <title>Updated reference genomes for cyclostephanoid diatoms.</title>
        <authorList>
            <person name="Roberts W.R."/>
            <person name="Alverson A.J."/>
        </authorList>
    </citation>
    <scope>NUCLEOTIDE SEQUENCE [LARGE SCALE GENOMIC DNA]</scope>
    <source>
        <strain evidence="4 5">AJA232-27</strain>
    </source>
</reference>
<evidence type="ECO:0000256" key="1">
    <source>
        <dbReference type="ARBA" id="ARBA00022741"/>
    </source>
</evidence>
<organism evidence="4 5">
    <name type="scientific">Discostella pseudostelligera</name>
    <dbReference type="NCBI Taxonomy" id="259834"/>
    <lineage>
        <taxon>Eukaryota</taxon>
        <taxon>Sar</taxon>
        <taxon>Stramenopiles</taxon>
        <taxon>Ochrophyta</taxon>
        <taxon>Bacillariophyta</taxon>
        <taxon>Coscinodiscophyceae</taxon>
        <taxon>Thalassiosirophycidae</taxon>
        <taxon>Stephanodiscales</taxon>
        <taxon>Stephanodiscaceae</taxon>
        <taxon>Discostella</taxon>
    </lineage>
</organism>
<dbReference type="GO" id="GO:0005524">
    <property type="term" value="F:ATP binding"/>
    <property type="evidence" value="ECO:0007669"/>
    <property type="project" value="UniProtKB-KW"/>
</dbReference>
<protein>
    <recommendedName>
        <fullName evidence="3">ABC transporter domain-containing protein</fullName>
    </recommendedName>
</protein>
<accession>A0ABD3MK61</accession>
<evidence type="ECO:0000256" key="2">
    <source>
        <dbReference type="ARBA" id="ARBA00022840"/>
    </source>
</evidence>
<feature type="non-terminal residue" evidence="4">
    <location>
        <position position="172"/>
    </location>
</feature>
<dbReference type="Proteomes" id="UP001530293">
    <property type="component" value="Unassembled WGS sequence"/>
</dbReference>
<keyword evidence="5" id="KW-1185">Reference proteome</keyword>
<dbReference type="Pfam" id="PF00005">
    <property type="entry name" value="ABC_tran"/>
    <property type="match status" value="1"/>
</dbReference>
<dbReference type="EMBL" id="JALLBG020000136">
    <property type="protein sequence ID" value="KAL3762366.1"/>
    <property type="molecule type" value="Genomic_DNA"/>
</dbReference>
<evidence type="ECO:0000259" key="3">
    <source>
        <dbReference type="Pfam" id="PF00005"/>
    </source>
</evidence>
<name>A0ABD3MK61_9STRA</name>
<keyword evidence="2" id="KW-0067">ATP-binding</keyword>
<dbReference type="InterPro" id="IPR003439">
    <property type="entry name" value="ABC_transporter-like_ATP-bd"/>
</dbReference>
<gene>
    <name evidence="4" type="ORF">ACHAWU_003871</name>
</gene>
<dbReference type="InterPro" id="IPR027417">
    <property type="entry name" value="P-loop_NTPase"/>
</dbReference>
<feature type="domain" description="ABC transporter" evidence="3">
    <location>
        <begin position="39"/>
        <end position="169"/>
    </location>
</feature>
<dbReference type="AlphaFoldDB" id="A0ABD3MK61"/>
<dbReference type="SUPFAM" id="SSF52540">
    <property type="entry name" value="P-loop containing nucleoside triphosphate hydrolases"/>
    <property type="match status" value="1"/>
</dbReference>
<dbReference type="PANTHER" id="PTHR43158">
    <property type="entry name" value="SKFA PEPTIDE EXPORT ATP-BINDING PROTEIN SKFE"/>
    <property type="match status" value="1"/>
</dbReference>
<proteinExistence type="predicted"/>
<dbReference type="Gene3D" id="3.40.50.300">
    <property type="entry name" value="P-loop containing nucleotide triphosphate hydrolases"/>
    <property type="match status" value="1"/>
</dbReference>
<evidence type="ECO:0000313" key="4">
    <source>
        <dbReference type="EMBL" id="KAL3762366.1"/>
    </source>
</evidence>
<comment type="caution">
    <text evidence="4">The sequence shown here is derived from an EMBL/GenBank/DDBJ whole genome shotgun (WGS) entry which is preliminary data.</text>
</comment>
<sequence length="172" mass="19219">MTAPTAKALPTIPPYDETNAISVTDLTFSYEPKTLAPTLHHLNLSLPKGSRCLLLGANGSGKSTLLRLISGRHLAKPEGCIQILGLNAFRDTRLNFHRSYLETDWGLRTVAFAGCGVPLMADIPVTQMMEKVQNAYPDRRDELIEMLGINPEWRMHQLSDGQRRRVQLLIQL</sequence>
<dbReference type="PANTHER" id="PTHR43158:SF2">
    <property type="entry name" value="SKFA PEPTIDE EXPORT ATP-BINDING PROTEIN SKFE"/>
    <property type="match status" value="1"/>
</dbReference>
<evidence type="ECO:0000313" key="5">
    <source>
        <dbReference type="Proteomes" id="UP001530293"/>
    </source>
</evidence>